<dbReference type="PROSITE" id="PS00092">
    <property type="entry name" value="N6_MTASE"/>
    <property type="match status" value="1"/>
</dbReference>
<dbReference type="NCBIfam" id="TIGR00095">
    <property type="entry name" value="16S rRNA (guanine(966)-N(2))-methyltransferase RsmD"/>
    <property type="match status" value="1"/>
</dbReference>
<evidence type="ECO:0000256" key="3">
    <source>
        <dbReference type="ARBA" id="ARBA00012141"/>
    </source>
</evidence>
<reference evidence="11" key="1">
    <citation type="journal article" date="2019" name="Int. J. Syst. Evol. Microbiol.">
        <title>The Global Catalogue of Microorganisms (GCM) 10K type strain sequencing project: providing services to taxonomists for standard genome sequencing and annotation.</title>
        <authorList>
            <consortium name="The Broad Institute Genomics Platform"/>
            <consortium name="The Broad Institute Genome Sequencing Center for Infectious Disease"/>
            <person name="Wu L."/>
            <person name="Ma J."/>
        </authorList>
    </citation>
    <scope>NUCLEOTIDE SEQUENCE [LARGE SCALE GENOMIC DNA]</scope>
    <source>
        <strain evidence="11">JCM 13378</strain>
    </source>
</reference>
<evidence type="ECO:0000256" key="2">
    <source>
        <dbReference type="ARBA" id="ARBA00005269"/>
    </source>
</evidence>
<evidence type="ECO:0000256" key="9">
    <source>
        <dbReference type="PIRNR" id="PIRNR004553"/>
    </source>
</evidence>
<name>A0ABP3HK14_9ALTE</name>
<evidence type="ECO:0000256" key="7">
    <source>
        <dbReference type="ARBA" id="ARBA00022691"/>
    </source>
</evidence>
<keyword evidence="5 9" id="KW-0489">Methyltransferase</keyword>
<protein>
    <recommendedName>
        <fullName evidence="4 9">Ribosomal RNA small subunit methyltransferase D</fullName>
        <ecNumber evidence="3 9">2.1.1.171</ecNumber>
    </recommendedName>
</protein>
<dbReference type="Gene3D" id="3.40.50.150">
    <property type="entry name" value="Vaccinia Virus protein VP39"/>
    <property type="match status" value="1"/>
</dbReference>
<keyword evidence="9" id="KW-0698">rRNA processing</keyword>
<dbReference type="SUPFAM" id="SSF53335">
    <property type="entry name" value="S-adenosyl-L-methionine-dependent methyltransferases"/>
    <property type="match status" value="1"/>
</dbReference>
<dbReference type="InterPro" id="IPR004398">
    <property type="entry name" value="RNA_MeTrfase_RsmD"/>
</dbReference>
<comment type="function">
    <text evidence="1 9">Specifically methylates the guanine in position 966 of 16S rRNA in the assembled 30S particle.</text>
</comment>
<evidence type="ECO:0000256" key="5">
    <source>
        <dbReference type="ARBA" id="ARBA00022603"/>
    </source>
</evidence>
<keyword evidence="11" id="KW-1185">Reference proteome</keyword>
<comment type="catalytic activity">
    <reaction evidence="8 9">
        <text>guanosine(966) in 16S rRNA + S-adenosyl-L-methionine = N(2)-methylguanosine(966) in 16S rRNA + S-adenosyl-L-homocysteine + H(+)</text>
        <dbReference type="Rhea" id="RHEA:23548"/>
        <dbReference type="Rhea" id="RHEA-COMP:10211"/>
        <dbReference type="Rhea" id="RHEA-COMP:10212"/>
        <dbReference type="ChEBI" id="CHEBI:15378"/>
        <dbReference type="ChEBI" id="CHEBI:57856"/>
        <dbReference type="ChEBI" id="CHEBI:59789"/>
        <dbReference type="ChEBI" id="CHEBI:74269"/>
        <dbReference type="ChEBI" id="CHEBI:74481"/>
        <dbReference type="EC" id="2.1.1.171"/>
    </reaction>
</comment>
<gene>
    <name evidence="10" type="primary">rsmD</name>
    <name evidence="10" type="ORF">GCM10009092_41050</name>
</gene>
<organism evidence="10 11">
    <name type="scientific">Bowmanella denitrificans</name>
    <dbReference type="NCBI Taxonomy" id="366582"/>
    <lineage>
        <taxon>Bacteria</taxon>
        <taxon>Pseudomonadati</taxon>
        <taxon>Pseudomonadota</taxon>
        <taxon>Gammaproteobacteria</taxon>
        <taxon>Alteromonadales</taxon>
        <taxon>Alteromonadaceae</taxon>
        <taxon>Bowmanella</taxon>
    </lineage>
</organism>
<dbReference type="PIRSF" id="PIRSF004553">
    <property type="entry name" value="CHP00095"/>
    <property type="match status" value="1"/>
</dbReference>
<evidence type="ECO:0000256" key="4">
    <source>
        <dbReference type="ARBA" id="ARBA00013682"/>
    </source>
</evidence>
<proteinExistence type="inferred from homology"/>
<accession>A0ABP3HK14</accession>
<comment type="similarity">
    <text evidence="2 9">Belongs to the methyltransferase superfamily. RsmD family.</text>
</comment>
<dbReference type="InterPro" id="IPR029063">
    <property type="entry name" value="SAM-dependent_MTases_sf"/>
</dbReference>
<dbReference type="PANTHER" id="PTHR43542">
    <property type="entry name" value="METHYLTRANSFERASE"/>
    <property type="match status" value="1"/>
</dbReference>
<keyword evidence="7 9" id="KW-0949">S-adenosyl-L-methionine</keyword>
<dbReference type="EMBL" id="BAAAEI010000028">
    <property type="protein sequence ID" value="GAA0372589.1"/>
    <property type="molecule type" value="Genomic_DNA"/>
</dbReference>
<dbReference type="Pfam" id="PF03602">
    <property type="entry name" value="Cons_hypoth95"/>
    <property type="match status" value="1"/>
</dbReference>
<keyword evidence="6 9" id="KW-0808">Transferase</keyword>
<dbReference type="EC" id="2.1.1.171" evidence="3 9"/>
<evidence type="ECO:0000313" key="11">
    <source>
        <dbReference type="Proteomes" id="UP001501757"/>
    </source>
</evidence>
<sequence>MKRAVKRPTSAMGSIRIIGGRWRGRKLPVLDVEGLRPTTDRTKETLFNWLAAHTADSRCLDAFAGSGGLGFEALSRFADSVTFVEKDRQAAELLTKNIQLVGAQNQAKVINTSLQVFLAQCQQGFDLVFLDPPFHHNLLVEVIPLLTQYKLLNPAALIYVEAELEATLPVPDSWQQLKHKQTKQVSYQLFQYLG</sequence>
<dbReference type="CDD" id="cd02440">
    <property type="entry name" value="AdoMet_MTases"/>
    <property type="match status" value="1"/>
</dbReference>
<dbReference type="PANTHER" id="PTHR43542:SF1">
    <property type="entry name" value="METHYLTRANSFERASE"/>
    <property type="match status" value="1"/>
</dbReference>
<evidence type="ECO:0000256" key="8">
    <source>
        <dbReference type="ARBA" id="ARBA00048326"/>
    </source>
</evidence>
<dbReference type="InterPro" id="IPR002052">
    <property type="entry name" value="DNA_methylase_N6_adenine_CS"/>
</dbReference>
<evidence type="ECO:0000313" key="10">
    <source>
        <dbReference type="EMBL" id="GAA0372589.1"/>
    </source>
</evidence>
<dbReference type="RefSeq" id="WP_343847311.1">
    <property type="nucleotide sequence ID" value="NZ_BAAAEI010000028.1"/>
</dbReference>
<dbReference type="Proteomes" id="UP001501757">
    <property type="component" value="Unassembled WGS sequence"/>
</dbReference>
<evidence type="ECO:0000256" key="1">
    <source>
        <dbReference type="ARBA" id="ARBA00002649"/>
    </source>
</evidence>
<evidence type="ECO:0000256" key="6">
    <source>
        <dbReference type="ARBA" id="ARBA00022679"/>
    </source>
</evidence>
<comment type="caution">
    <text evidence="10">The sequence shown here is derived from an EMBL/GenBank/DDBJ whole genome shotgun (WGS) entry which is preliminary data.</text>
</comment>